<dbReference type="Gene3D" id="3.40.50.150">
    <property type="entry name" value="Vaccinia Virus protein VP39"/>
    <property type="match status" value="1"/>
</dbReference>
<reference evidence="3" key="1">
    <citation type="journal article" date="2019" name="Microbiol. Resour. Announc.">
        <title>Complete Genome Sequence of Rubrobacter xylanophilus Strain AA3-22, Isolated from Arima Onsen in Japan.</title>
        <authorList>
            <person name="Tomariguchi N."/>
            <person name="Miyazaki K."/>
        </authorList>
    </citation>
    <scope>NUCLEOTIDE SEQUENCE [LARGE SCALE GENOMIC DNA]</scope>
    <source>
        <strain evidence="3">AA3-22</strain>
    </source>
</reference>
<feature type="domain" description="Methyltransferase" evidence="2">
    <location>
        <begin position="32"/>
        <end position="139"/>
    </location>
</feature>
<dbReference type="RefSeq" id="WP_197735547.1">
    <property type="nucleotide sequence ID" value="NZ_AP019791.1"/>
</dbReference>
<keyword evidence="3" id="KW-0808">Transferase</keyword>
<dbReference type="PANTHER" id="PTHR43861:SF1">
    <property type="entry name" value="TRANS-ACONITATE 2-METHYLTRANSFERASE"/>
    <property type="match status" value="1"/>
</dbReference>
<dbReference type="PANTHER" id="PTHR43861">
    <property type="entry name" value="TRANS-ACONITATE 2-METHYLTRANSFERASE-RELATED"/>
    <property type="match status" value="1"/>
</dbReference>
<dbReference type="Pfam" id="PF13847">
    <property type="entry name" value="Methyltransf_31"/>
    <property type="match status" value="1"/>
</dbReference>
<proteinExistence type="predicted"/>
<dbReference type="Proteomes" id="UP000318065">
    <property type="component" value="Chromosome"/>
</dbReference>
<dbReference type="InterPro" id="IPR029063">
    <property type="entry name" value="SAM-dependent_MTases_sf"/>
</dbReference>
<keyword evidence="4" id="KW-1185">Reference proteome</keyword>
<organism evidence="3 4">
    <name type="scientific">Rubrobacter xylanophilus</name>
    <dbReference type="NCBI Taxonomy" id="49319"/>
    <lineage>
        <taxon>Bacteria</taxon>
        <taxon>Bacillati</taxon>
        <taxon>Actinomycetota</taxon>
        <taxon>Rubrobacteria</taxon>
        <taxon>Rubrobacterales</taxon>
        <taxon>Rubrobacteraceae</taxon>
        <taxon>Rubrobacter</taxon>
    </lineage>
</organism>
<evidence type="ECO:0000313" key="4">
    <source>
        <dbReference type="Proteomes" id="UP000318065"/>
    </source>
</evidence>
<dbReference type="EMBL" id="AP019791">
    <property type="protein sequence ID" value="BBL79053.1"/>
    <property type="molecule type" value="Genomic_DNA"/>
</dbReference>
<dbReference type="AlphaFoldDB" id="A0A510HKC5"/>
<sequence length="199" mass="21920">MSPFPATGMPDRDWWSALWPDPEGVLEKLGISSGMSVVDLCCGDGYFTAPLSRLVAPGRVYALDLDPGMLERAKEEVARHGANNCEFALADARDIAKHVPAPVDLVLLANTFHGVPEQTRLARALFEVLKPGGRFAIVNWHPIPREETSVLGEPRGPATEMRMSPEKTGAVVEPAGFELERVMELPPYHYGMVFVRKDR</sequence>
<feature type="region of interest" description="Disordered" evidence="1">
    <location>
        <begin position="148"/>
        <end position="167"/>
    </location>
</feature>
<keyword evidence="3" id="KW-0489">Methyltransferase</keyword>
<dbReference type="GO" id="GO:0008168">
    <property type="term" value="F:methyltransferase activity"/>
    <property type="evidence" value="ECO:0007669"/>
    <property type="project" value="UniProtKB-KW"/>
</dbReference>
<dbReference type="SUPFAM" id="SSF53335">
    <property type="entry name" value="S-adenosyl-L-methionine-dependent methyltransferases"/>
    <property type="match status" value="1"/>
</dbReference>
<evidence type="ECO:0000259" key="2">
    <source>
        <dbReference type="Pfam" id="PF13847"/>
    </source>
</evidence>
<dbReference type="GO" id="GO:0032259">
    <property type="term" value="P:methylation"/>
    <property type="evidence" value="ECO:0007669"/>
    <property type="project" value="UniProtKB-KW"/>
</dbReference>
<accession>A0A510HKC5</accession>
<protein>
    <submittedName>
        <fullName evidence="3">Methyltransferase type 11</fullName>
    </submittedName>
</protein>
<dbReference type="InterPro" id="IPR025714">
    <property type="entry name" value="Methyltranfer_dom"/>
</dbReference>
<gene>
    <name evidence="3" type="ORF">RxyAA322_09070</name>
</gene>
<evidence type="ECO:0000256" key="1">
    <source>
        <dbReference type="SAM" id="MobiDB-lite"/>
    </source>
</evidence>
<name>A0A510HKC5_9ACTN</name>
<dbReference type="CDD" id="cd02440">
    <property type="entry name" value="AdoMet_MTases"/>
    <property type="match status" value="1"/>
</dbReference>
<evidence type="ECO:0000313" key="3">
    <source>
        <dbReference type="EMBL" id="BBL79053.1"/>
    </source>
</evidence>